<proteinExistence type="predicted"/>
<sequence>MAHDLQVWSQRLFSRAAGKMQNQQWEILKQQKKTHKMESVQDEKSHEASLEKAFFTFLQEMMQNCQTHKPMVQIPKDLPVPYQNNEGFRDHVYVHAAAIFQSCHMEKPADQGLINYGKKANLCIPEARDEESCLLAHELAFSSLKCI</sequence>
<evidence type="ECO:0000313" key="2">
    <source>
        <dbReference type="Proteomes" id="UP001221898"/>
    </source>
</evidence>
<accession>A0AAD7RJ48</accession>
<protein>
    <submittedName>
        <fullName evidence="1">Uncharacterized protein</fullName>
    </submittedName>
</protein>
<reference evidence="1" key="1">
    <citation type="journal article" date="2023" name="Science">
        <title>Genome structures resolve the early diversification of teleost fishes.</title>
        <authorList>
            <person name="Parey E."/>
            <person name="Louis A."/>
            <person name="Montfort J."/>
            <person name="Bouchez O."/>
            <person name="Roques C."/>
            <person name="Iampietro C."/>
            <person name="Lluch J."/>
            <person name="Castinel A."/>
            <person name="Donnadieu C."/>
            <person name="Desvignes T."/>
            <person name="Floi Bucao C."/>
            <person name="Jouanno E."/>
            <person name="Wen M."/>
            <person name="Mejri S."/>
            <person name="Dirks R."/>
            <person name="Jansen H."/>
            <person name="Henkel C."/>
            <person name="Chen W.J."/>
            <person name="Zahm M."/>
            <person name="Cabau C."/>
            <person name="Klopp C."/>
            <person name="Thompson A.W."/>
            <person name="Robinson-Rechavi M."/>
            <person name="Braasch I."/>
            <person name="Lecointre G."/>
            <person name="Bobe J."/>
            <person name="Postlethwait J.H."/>
            <person name="Berthelot C."/>
            <person name="Roest Crollius H."/>
            <person name="Guiguen Y."/>
        </authorList>
    </citation>
    <scope>NUCLEOTIDE SEQUENCE</scope>
    <source>
        <strain evidence="1">NC1722</strain>
    </source>
</reference>
<gene>
    <name evidence="1" type="ORF">AAFF_G00192220</name>
</gene>
<dbReference type="PANTHER" id="PTHR14663:SF2">
    <property type="entry name" value="METHYLTRANSFERASE NSUN7-RELATED"/>
    <property type="match status" value="1"/>
</dbReference>
<dbReference type="EMBL" id="JAINUG010000257">
    <property type="protein sequence ID" value="KAJ8385171.1"/>
    <property type="molecule type" value="Genomic_DNA"/>
</dbReference>
<evidence type="ECO:0000313" key="1">
    <source>
        <dbReference type="EMBL" id="KAJ8385171.1"/>
    </source>
</evidence>
<keyword evidence="2" id="KW-1185">Reference proteome</keyword>
<name>A0AAD7RJ48_9TELE</name>
<dbReference type="InterPro" id="IPR042620">
    <property type="entry name" value="NSUN7"/>
</dbReference>
<organism evidence="1 2">
    <name type="scientific">Aldrovandia affinis</name>
    <dbReference type="NCBI Taxonomy" id="143900"/>
    <lineage>
        <taxon>Eukaryota</taxon>
        <taxon>Metazoa</taxon>
        <taxon>Chordata</taxon>
        <taxon>Craniata</taxon>
        <taxon>Vertebrata</taxon>
        <taxon>Euteleostomi</taxon>
        <taxon>Actinopterygii</taxon>
        <taxon>Neopterygii</taxon>
        <taxon>Teleostei</taxon>
        <taxon>Notacanthiformes</taxon>
        <taxon>Halosauridae</taxon>
        <taxon>Aldrovandia</taxon>
    </lineage>
</organism>
<dbReference type="Proteomes" id="UP001221898">
    <property type="component" value="Unassembled WGS sequence"/>
</dbReference>
<dbReference type="PANTHER" id="PTHR14663">
    <property type="entry name" value="METHYLTRANSFERASE NSUN7-RELATED"/>
    <property type="match status" value="1"/>
</dbReference>
<dbReference type="AlphaFoldDB" id="A0AAD7RJ48"/>
<comment type="caution">
    <text evidence="1">The sequence shown here is derived from an EMBL/GenBank/DDBJ whole genome shotgun (WGS) entry which is preliminary data.</text>
</comment>